<evidence type="ECO:0000313" key="14">
    <source>
        <dbReference type="EMBL" id="KRX05044.1"/>
    </source>
</evidence>
<dbReference type="GO" id="GO:0005786">
    <property type="term" value="C:signal recognition particle, endoplasmic reticulum targeting"/>
    <property type="evidence" value="ECO:0007669"/>
    <property type="project" value="UniProtKB-KW"/>
</dbReference>
<evidence type="ECO:0000256" key="4">
    <source>
        <dbReference type="ARBA" id="ARBA00009352"/>
    </source>
</evidence>
<dbReference type="InterPro" id="IPR034652">
    <property type="entry name" value="SRP68-RBD"/>
</dbReference>
<dbReference type="Gene3D" id="1.10.3450.40">
    <property type="entry name" value="Signal recognition particle, SRP68 subunit, RNA-binding domain"/>
    <property type="match status" value="1"/>
</dbReference>
<evidence type="ECO:0000256" key="2">
    <source>
        <dbReference type="ARBA" id="ARBA00004496"/>
    </source>
</evidence>
<dbReference type="Pfam" id="PF16969">
    <property type="entry name" value="SRP68"/>
    <property type="match status" value="1"/>
</dbReference>
<reference evidence="14 15" key="1">
    <citation type="journal article" date="2015" name="Sci. Rep.">
        <title>Genome of the facultative scuticociliatosis pathogen Pseudocohnilembus persalinus provides insight into its virulence through horizontal gene transfer.</title>
        <authorList>
            <person name="Xiong J."/>
            <person name="Wang G."/>
            <person name="Cheng J."/>
            <person name="Tian M."/>
            <person name="Pan X."/>
            <person name="Warren A."/>
            <person name="Jiang C."/>
            <person name="Yuan D."/>
            <person name="Miao W."/>
        </authorList>
    </citation>
    <scope>NUCLEOTIDE SEQUENCE [LARGE SCALE GENOMIC DNA]</scope>
    <source>
        <strain evidence="14">36N120E</strain>
    </source>
</reference>
<organism evidence="14 15">
    <name type="scientific">Pseudocohnilembus persalinus</name>
    <name type="common">Ciliate</name>
    <dbReference type="NCBI Taxonomy" id="266149"/>
    <lineage>
        <taxon>Eukaryota</taxon>
        <taxon>Sar</taxon>
        <taxon>Alveolata</taxon>
        <taxon>Ciliophora</taxon>
        <taxon>Intramacronucleata</taxon>
        <taxon>Oligohymenophorea</taxon>
        <taxon>Scuticociliatia</taxon>
        <taxon>Philasterida</taxon>
        <taxon>Pseudocohnilembidae</taxon>
        <taxon>Pseudocohnilembus</taxon>
    </lineage>
</organism>
<dbReference type="GO" id="GO:0005730">
    <property type="term" value="C:nucleolus"/>
    <property type="evidence" value="ECO:0007669"/>
    <property type="project" value="UniProtKB-SubCell"/>
</dbReference>
<dbReference type="AlphaFoldDB" id="A0A0V0QS46"/>
<dbReference type="CDD" id="cd15481">
    <property type="entry name" value="SRP68-RBD"/>
    <property type="match status" value="1"/>
</dbReference>
<comment type="caution">
    <text evidence="14">The sequence shown here is derived from an EMBL/GenBank/DDBJ whole genome shotgun (WGS) entry which is preliminary data.</text>
</comment>
<dbReference type="GO" id="GO:0005829">
    <property type="term" value="C:cytosol"/>
    <property type="evidence" value="ECO:0007669"/>
    <property type="project" value="UniProtKB-ARBA"/>
</dbReference>
<evidence type="ECO:0000256" key="8">
    <source>
        <dbReference type="ARBA" id="ARBA00023135"/>
    </source>
</evidence>
<feature type="coiled-coil region" evidence="13">
    <location>
        <begin position="486"/>
        <end position="513"/>
    </location>
</feature>
<evidence type="ECO:0000313" key="15">
    <source>
        <dbReference type="Proteomes" id="UP000054937"/>
    </source>
</evidence>
<evidence type="ECO:0000256" key="7">
    <source>
        <dbReference type="ARBA" id="ARBA00022884"/>
    </source>
</evidence>
<proteinExistence type="inferred from homology"/>
<protein>
    <recommendedName>
        <fullName evidence="11 12">Signal recognition particle subunit SRP68</fullName>
        <shortName evidence="12">SRP68</shortName>
    </recommendedName>
</protein>
<keyword evidence="15" id="KW-1185">Reference proteome</keyword>
<evidence type="ECO:0000256" key="13">
    <source>
        <dbReference type="SAM" id="Coils"/>
    </source>
</evidence>
<dbReference type="PIRSF" id="PIRSF038995">
    <property type="entry name" value="SRP68"/>
    <property type="match status" value="1"/>
</dbReference>
<evidence type="ECO:0000256" key="5">
    <source>
        <dbReference type="ARBA" id="ARBA00022490"/>
    </source>
</evidence>
<keyword evidence="9" id="KW-0539">Nucleus</keyword>
<evidence type="ECO:0000256" key="12">
    <source>
        <dbReference type="PIRNR" id="PIRNR038995"/>
    </source>
</evidence>
<keyword evidence="7 12" id="KW-0694">RNA-binding</keyword>
<dbReference type="InParanoid" id="A0A0V0QS46"/>
<gene>
    <name evidence="14" type="ORF">PPERSA_06678</name>
</gene>
<comment type="function">
    <text evidence="12">Component of the signal recognition particle (SRP) complex, a ribonucleoprotein complex that mediates the cotranslational targeting of secretory and membrane proteins to the endoplasmic reticulum (ER). The SRP complex interacts with the signal sequence in nascent secretory and membrane proteins and directs them to the membrane of the ER.</text>
</comment>
<sequence length="601" mass="71181">MEEEKQEKQFLGSLDILQTVRNSQSQNGLKHNDYHRYRKYCTKKIHKMRKQLKFSFGKGKKFEYKDITEQVPNDPKILQVLLYEIEHDWAYAMDIRQIMDSSPEEFNRKKFHVAKKILKAYKRAQKLDKICQERAEKNTAKEAAAYEYYLGGFYNHEKERWGEALNLYVKSRSIYQELMKHSDSLKKAIFSEKIEQLEQSIRFVYQQQGGSLFDSIETILSKFKNDKIEIDDNNDQQQQNQSKGMIEIEFQGEKLPLKNQKVIALQQQILKQTMYLDTQQDKIEDQEQIFGKFMALFQIYDEILKLVQVDKDNSKNTEAERTIYNQIYNSFLKDKLNYVLTRNSLLIKYAIKKFEKENGMQNLEVLMTKKAYKLRLTRPAEIVKLCDNYLQIIKQLMEIERNNPNLDIFRKLDGHEILIKGVRCYFVAVMYYSNQKIVETLNLLHKTESYIDYCENIMKDLNSLSDIEETFNYLTTQTQKLSLKSKITYYDNLDNQKNDIQQQQEQVASKLSKVDLEDKQSNLTISKLMQEQLQGLNIDTQISKLENLPIEEVPPKPQISGCKPIFIDQAYNNLQYPDVSNKLEDQKQTGGFFSKWNIFKK</sequence>
<accession>A0A0V0QS46</accession>
<comment type="similarity">
    <text evidence="4 12">Belongs to the SRP68 family.</text>
</comment>
<dbReference type="GO" id="GO:0006614">
    <property type="term" value="P:SRP-dependent cotranslational protein targeting to membrane"/>
    <property type="evidence" value="ECO:0007669"/>
    <property type="project" value="InterPro"/>
</dbReference>
<keyword evidence="10 12" id="KW-0687">Ribonucleoprotein</keyword>
<dbReference type="FunFam" id="1.10.3450.40:FF:000001">
    <property type="entry name" value="Signal recognition particle subunit SRP68"/>
    <property type="match status" value="1"/>
</dbReference>
<dbReference type="InterPro" id="IPR026258">
    <property type="entry name" value="SRP68"/>
</dbReference>
<dbReference type="GO" id="GO:0005783">
    <property type="term" value="C:endoplasmic reticulum"/>
    <property type="evidence" value="ECO:0007669"/>
    <property type="project" value="UniProtKB-SubCell"/>
</dbReference>
<dbReference type="GO" id="GO:0008312">
    <property type="term" value="F:7S RNA binding"/>
    <property type="evidence" value="ECO:0007669"/>
    <property type="project" value="InterPro"/>
</dbReference>
<dbReference type="OrthoDB" id="10255118at2759"/>
<evidence type="ECO:0000256" key="3">
    <source>
        <dbReference type="ARBA" id="ARBA00004604"/>
    </source>
</evidence>
<dbReference type="InterPro" id="IPR038253">
    <property type="entry name" value="SRP68_N_sf"/>
</dbReference>
<dbReference type="PANTHER" id="PTHR12860:SF0">
    <property type="entry name" value="SIGNAL RECOGNITION PARTICLE SUBUNIT SRP68"/>
    <property type="match status" value="1"/>
</dbReference>
<evidence type="ECO:0000256" key="6">
    <source>
        <dbReference type="ARBA" id="ARBA00022824"/>
    </source>
</evidence>
<evidence type="ECO:0000256" key="9">
    <source>
        <dbReference type="ARBA" id="ARBA00023242"/>
    </source>
</evidence>
<comment type="subcellular location">
    <subcellularLocation>
        <location evidence="2 12">Cytoplasm</location>
    </subcellularLocation>
    <subcellularLocation>
        <location evidence="1">Endoplasmic reticulum</location>
    </subcellularLocation>
    <subcellularLocation>
        <location evidence="3">Nucleus</location>
        <location evidence="3">Nucleolus</location>
    </subcellularLocation>
</comment>
<dbReference type="GO" id="GO:0030942">
    <property type="term" value="F:endoplasmic reticulum signal peptide binding"/>
    <property type="evidence" value="ECO:0007669"/>
    <property type="project" value="InterPro"/>
</dbReference>
<dbReference type="EMBL" id="LDAU01000110">
    <property type="protein sequence ID" value="KRX05044.1"/>
    <property type="molecule type" value="Genomic_DNA"/>
</dbReference>
<dbReference type="Proteomes" id="UP000054937">
    <property type="component" value="Unassembled WGS sequence"/>
</dbReference>
<evidence type="ECO:0000256" key="11">
    <source>
        <dbReference type="ARBA" id="ARBA00029498"/>
    </source>
</evidence>
<dbReference type="PANTHER" id="PTHR12860">
    <property type="entry name" value="SIGNAL RECOGNITION PARTICLE 68 KDA PROTEIN"/>
    <property type="match status" value="1"/>
</dbReference>
<evidence type="ECO:0000256" key="1">
    <source>
        <dbReference type="ARBA" id="ARBA00004240"/>
    </source>
</evidence>
<evidence type="ECO:0000256" key="10">
    <source>
        <dbReference type="ARBA" id="ARBA00023274"/>
    </source>
</evidence>
<dbReference type="OMA" id="NYDLISW"/>
<keyword evidence="6" id="KW-0256">Endoplasmic reticulum</keyword>
<keyword evidence="5 12" id="KW-0963">Cytoplasm</keyword>
<keyword evidence="13" id="KW-0175">Coiled coil</keyword>
<keyword evidence="8 12" id="KW-0733">Signal recognition particle</keyword>
<name>A0A0V0QS46_PSEPJ</name>
<dbReference type="GO" id="GO:0005047">
    <property type="term" value="F:signal recognition particle binding"/>
    <property type="evidence" value="ECO:0007669"/>
    <property type="project" value="InterPro"/>
</dbReference>